<dbReference type="Pfam" id="PF12392">
    <property type="entry name" value="DUF3656"/>
    <property type="match status" value="1"/>
</dbReference>
<evidence type="ECO:0000256" key="1">
    <source>
        <dbReference type="SAM" id="MobiDB-lite"/>
    </source>
</evidence>
<organism evidence="3 4">
    <name type="scientific">Marispirochaeta aestuarii</name>
    <dbReference type="NCBI Taxonomy" id="1963862"/>
    <lineage>
        <taxon>Bacteria</taxon>
        <taxon>Pseudomonadati</taxon>
        <taxon>Spirochaetota</taxon>
        <taxon>Spirochaetia</taxon>
        <taxon>Spirochaetales</taxon>
        <taxon>Spirochaetaceae</taxon>
        <taxon>Marispirochaeta</taxon>
    </lineage>
</organism>
<evidence type="ECO:0000313" key="3">
    <source>
        <dbReference type="EMBL" id="ORC35672.1"/>
    </source>
</evidence>
<dbReference type="InterPro" id="IPR051454">
    <property type="entry name" value="RNA/ubiquinone_mod_enzymes"/>
</dbReference>
<reference evidence="3 4" key="1">
    <citation type="submission" date="2017-03" db="EMBL/GenBank/DDBJ databases">
        <title>Draft Genome sequence of Marispirochaeta sp. strain JC444.</title>
        <authorList>
            <person name="Shivani Y."/>
            <person name="Subhash Y."/>
            <person name="Sasikala C."/>
            <person name="Ramana C."/>
        </authorList>
    </citation>
    <scope>NUCLEOTIDE SEQUENCE [LARGE SCALE GENOMIC DNA]</scope>
    <source>
        <strain evidence="3 4">JC444</strain>
    </source>
</reference>
<feature type="domain" description="Peptidase U32 collagenase" evidence="2">
    <location>
        <begin position="410"/>
        <end position="494"/>
    </location>
</feature>
<name>A0A1Y1RYQ9_9SPIO</name>
<protein>
    <recommendedName>
        <fullName evidence="2">Peptidase U32 collagenase domain-containing protein</fullName>
    </recommendedName>
</protein>
<dbReference type="EMBL" id="MWQY01000008">
    <property type="protein sequence ID" value="ORC35672.1"/>
    <property type="molecule type" value="Genomic_DNA"/>
</dbReference>
<dbReference type="Proteomes" id="UP000192343">
    <property type="component" value="Unassembled WGS sequence"/>
</dbReference>
<comment type="caution">
    <text evidence="3">The sequence shown here is derived from an EMBL/GenBank/DDBJ whole genome shotgun (WGS) entry which is preliminary data.</text>
</comment>
<dbReference type="InterPro" id="IPR020988">
    <property type="entry name" value="Pept_U32_collagenase"/>
</dbReference>
<dbReference type="Pfam" id="PF01136">
    <property type="entry name" value="Peptidase_U32"/>
    <property type="match status" value="1"/>
</dbReference>
<dbReference type="RefSeq" id="WP_083050001.1">
    <property type="nucleotide sequence ID" value="NZ_MWQY01000008.1"/>
</dbReference>
<evidence type="ECO:0000313" key="4">
    <source>
        <dbReference type="Proteomes" id="UP000192343"/>
    </source>
</evidence>
<dbReference type="AlphaFoldDB" id="A0A1Y1RYQ9"/>
<proteinExistence type="predicted"/>
<gene>
    <name evidence="3" type="ORF">B4O97_08490</name>
</gene>
<sequence length="745" mass="82387">MKNSTNLPELLAPAGTLSTALAAYAAGADAVYCGVGRFNAREMGTNFSYDDLSRLSQKAKTLGKRFYLTLNTLVKETEWEAFDETVQKIARLDPDAVILQDIGVARFLRTRYPQLELHASTQMGIHNSPGILEAARMGISRVILERQITLRELKRMVPASPLDIEVFIHGALCCSLSGNCLFSSWMGGWSGNRGRCKQPCRRRFHGTEEGSPKSGFFFSTQDLYTLDMIDDLQQAGVKSLKIEGRLKQPDYVFKVVQAYRMVLDAPSGSRGQVLGEARKILSSSYGRRWSHGFATEKDMAELVQYDSLGVSGQLVGTVASAGKGGFALKVSRRLRLGDRLRIQPASGDEGPSFTVTAMRDGKHPVSTATEGREVFIPYDREVPASGRVYRVGSSVKGVNFDGAGLPLYQPVRRFDLEIHLSRRGIRVFADGRTWESSEEFDEALRHPLDREKVEEEFRRSRNPAVGAALCRVSVEGNPFVPAARLKQLRRDFWSWFEGDLSPEPEEDGPSGYFRRSSGKTGNFTEQELQPVIIKKGGKAVTAGVRAAVVARPLNGAPWFPEHEYVLPGFCSEEDLDMLKQQLGSALEAGCRRFRISSLYQLSLLEELTSESLTLTAAYPLPVANALAAEELYQRGVRRIQAWLELERPAIEALRDASPLVVEVYRYGRPPLLITRARIPVSGPISDSRGGQFRVSEADEAGLTVLYPAQAMEVPGVPGTADCFDYLNAEPGESSTTTFNFDRELV</sequence>
<dbReference type="PANTHER" id="PTHR30217:SF10">
    <property type="entry name" value="23S RRNA 5-HYDROXYCYTIDINE C2501 SYNTHASE"/>
    <property type="match status" value="1"/>
</dbReference>
<keyword evidence="4" id="KW-1185">Reference proteome</keyword>
<feature type="region of interest" description="Disordered" evidence="1">
    <location>
        <begin position="501"/>
        <end position="520"/>
    </location>
</feature>
<dbReference type="PANTHER" id="PTHR30217">
    <property type="entry name" value="PEPTIDASE U32 FAMILY"/>
    <property type="match status" value="1"/>
</dbReference>
<dbReference type="STRING" id="1963862.B4O97_08490"/>
<accession>A0A1Y1RYQ9</accession>
<evidence type="ECO:0000259" key="2">
    <source>
        <dbReference type="Pfam" id="PF12392"/>
    </source>
</evidence>
<dbReference type="InterPro" id="IPR001539">
    <property type="entry name" value="Peptidase_U32"/>
</dbReference>
<dbReference type="OrthoDB" id="9807498at2"/>